<gene>
    <name evidence="1" type="ORF">AUC31_06025</name>
</gene>
<evidence type="ECO:0000313" key="1">
    <source>
        <dbReference type="EMBL" id="ALS74806.1"/>
    </source>
</evidence>
<sequence length="68" mass="8027">MLLATFKNSHYLLHQEISLLDLLYYHPHISEIKMKVQGIKLEKMTSAQCQSHLLAAWLQYVFIKLLIE</sequence>
<dbReference type="KEGG" id="prt:AUC31_06025"/>
<reference evidence="1" key="1">
    <citation type="submission" date="2016-01" db="EMBL/GenBank/DDBJ databases">
        <title>Complete genome of Planococcus rifietoensis type strain M8.</title>
        <authorList>
            <person name="See-Too W.S."/>
        </authorList>
    </citation>
    <scope>NUCLEOTIDE SEQUENCE [LARGE SCALE GENOMIC DNA]</scope>
    <source>
        <strain evidence="1">M8</strain>
    </source>
</reference>
<proteinExistence type="predicted"/>
<protein>
    <submittedName>
        <fullName evidence="1">Uncharacterized protein</fullName>
    </submittedName>
</protein>
<keyword evidence="2" id="KW-1185">Reference proteome</keyword>
<accession>A0A0U2Q7R3</accession>
<dbReference type="STRING" id="200991.AUC31_06025"/>
<evidence type="ECO:0000313" key="2">
    <source>
        <dbReference type="Proteomes" id="UP000067683"/>
    </source>
</evidence>
<name>A0A0U2Q7R3_9BACL</name>
<dbReference type="AlphaFoldDB" id="A0A0U2Q7R3"/>
<dbReference type="EMBL" id="CP013659">
    <property type="protein sequence ID" value="ALS74806.1"/>
    <property type="molecule type" value="Genomic_DNA"/>
</dbReference>
<organism evidence="1 2">
    <name type="scientific">Planococcus rifietoensis</name>
    <dbReference type="NCBI Taxonomy" id="200991"/>
    <lineage>
        <taxon>Bacteria</taxon>
        <taxon>Bacillati</taxon>
        <taxon>Bacillota</taxon>
        <taxon>Bacilli</taxon>
        <taxon>Bacillales</taxon>
        <taxon>Caryophanaceae</taxon>
        <taxon>Planococcus</taxon>
    </lineage>
</organism>
<dbReference type="Proteomes" id="UP000067683">
    <property type="component" value="Chromosome"/>
</dbReference>